<name>A0A381FQH5_9FLAO</name>
<gene>
    <name evidence="1" type="ORF">NCTC13532_04415</name>
</gene>
<dbReference type="NCBIfam" id="NF033832">
    <property type="entry name" value="sce7726_fam"/>
    <property type="match status" value="1"/>
</dbReference>
<proteinExistence type="predicted"/>
<evidence type="ECO:0008006" key="3">
    <source>
        <dbReference type="Google" id="ProtNLM"/>
    </source>
</evidence>
<dbReference type="InterPro" id="IPR047729">
    <property type="entry name" value="Sce7726-like"/>
</dbReference>
<protein>
    <recommendedName>
        <fullName evidence="3">Sce7726 family protein</fullName>
    </recommendedName>
</protein>
<accession>A0A381FQH5</accession>
<reference evidence="1 2" key="1">
    <citation type="submission" date="2018-06" db="EMBL/GenBank/DDBJ databases">
        <authorList>
            <consortium name="Pathogen Informatics"/>
            <person name="Doyle S."/>
        </authorList>
    </citation>
    <scope>NUCLEOTIDE SEQUENCE [LARGE SCALE GENOMIC DNA]</scope>
    <source>
        <strain evidence="1 2">NCTC13532</strain>
    </source>
</reference>
<dbReference type="AlphaFoldDB" id="A0A381FQH5"/>
<sequence length="293" mass="34127">MKSYVQNIQSLRMLSQVFSPPIFHKIVRENDFLPFEKKVAEYVGSHNEYSNLDIIKFLYKSLQKNYRCEYIYKNNLTLDIIKNYSLNETLTINELKVGASKADLVLLNGAVRIYEIKTELDGLGKLSKQLCDYQKFADKVYVVTDEKYAKKIISEYATTNIGVISLDAKNKLNILKEAESNSLLFNFETIFKILRKQEYLDLVKSNFGSLPDVPNTKIFKECYSLLYQLEIADFQKQVLNKLKERKLQQPSLLKSNNTPKELKHICNSLDLNQQEYQNLYHFLANKNICTNPI</sequence>
<evidence type="ECO:0000313" key="2">
    <source>
        <dbReference type="Proteomes" id="UP000254282"/>
    </source>
</evidence>
<evidence type="ECO:0000313" key="1">
    <source>
        <dbReference type="EMBL" id="SUX48804.1"/>
    </source>
</evidence>
<organism evidence="1 2">
    <name type="scientific">Chryseobacterium indoltheticum</name>
    <dbReference type="NCBI Taxonomy" id="254"/>
    <lineage>
        <taxon>Bacteria</taxon>
        <taxon>Pseudomonadati</taxon>
        <taxon>Bacteroidota</taxon>
        <taxon>Flavobacteriia</taxon>
        <taxon>Flavobacteriales</taxon>
        <taxon>Weeksellaceae</taxon>
        <taxon>Chryseobacterium group</taxon>
        <taxon>Chryseobacterium</taxon>
    </lineage>
</organism>
<dbReference type="Proteomes" id="UP000254282">
    <property type="component" value="Unassembled WGS sequence"/>
</dbReference>
<dbReference type="EMBL" id="UFVR01000004">
    <property type="protein sequence ID" value="SUX48804.1"/>
    <property type="molecule type" value="Genomic_DNA"/>
</dbReference>